<proteinExistence type="predicted"/>
<sequence length="1057" mass="122092">MASTVTLEDALSNVDLLEELPLPDQQPCIEPLPSSLIYQPNFNTNFEDRNAFVTGIARYIEQATVHSSMVMGFGLYLMDGTNSNIYKLDAKKRINLTKIDKFFKQLQVVPLFGDMQIELARYIKTSAHYEENKSRWSCMSAGSSPQYNICEQMIQIREDHMRFISELARYSNSEVVTGSGRQEAQKTDSEYRKLFDLALQGLQLLSQWSAQVMEVYSWKLVHPTDKYSNKECPDNAEEYERATRYNYTSEEKFALVEVIAMIKGLQVLMGRMESVFNHAIRHTIYAALQDFAQVTLREPLRQAIKRKKNVIQSVLQAIRKTICDWETGREPHNDPALRGEKDPKGGFDIKVPRRAVGPSSTQLYMVRTMLESLVADKSGSKKTLRSSLEGPTILDIEKFHRESFFYTHLLNFSETLQQCCDLSQLWFREFFLELTMGRRIQFPIEMSVPWILTDHILEAKEASMMEYVLYSLDLYNDSAHYALTKFKKQFLYDEIEAEVNLCFDQFVYKLADQIFAYYKILAGSLLLDKRLRAECKNQGANISWPSSNRYETLLKQRHVQLLGRSIDLNRLITQRVSSALYKSLELAINRFESEDLTSIMELEGLLDINRMTHKLLGKYLTLDSIDTMFREANHNVSAPYGRITLHVFWELNYDFLPNYCYNGSTNRFVRTVLPFSQEFQRDKPPNAQPQYLYGSKALNLAYSSVYSLYRNFLGPPHIKAICRLLGYQGIAVVMEELLKVVKSLLQGTILQYVKTLMEVMPKICRLPRHEYGSPGILEFFHHQLKDIVEYAELKTVCFQNLREVGNALLFCLLSEQSLSQEEVCDLLHAAPFQNILPRVHVKEGERLDAKMKRLEAKYTALHLVPLIERLGTPQQIAIAREGDLLTKERLCCGLSIFEVILTRIRGNLDDPIWRGPLPSNGVMHVDECMEFHRLWSAMQFVYCIPVGAHEFTVEQCFGDGLNWAGCMIITLLGQHRRFDILDFSYHLLKVQKHDGKDEIIKSVPLKKMVDRIRKFQVLNDEIFAILNKYLKSGDGENMPVEHVRCFQPPIHQSLASN</sequence>
<evidence type="ECO:0000313" key="2">
    <source>
        <dbReference type="Proteomes" id="UP000472270"/>
    </source>
</evidence>
<evidence type="ECO:0000313" key="1">
    <source>
        <dbReference type="Ensembl" id="ENSSRHP00000006938.1"/>
    </source>
</evidence>
<gene>
    <name evidence="1" type="primary">LOC107716963</name>
</gene>
<protein>
    <submittedName>
        <fullName evidence="1">Cytoplasmic FMR1-interacting protein 1 homolog</fullName>
    </submittedName>
</protein>
<accession>A0A673G090</accession>
<dbReference type="InterPro" id="IPR008081">
    <property type="entry name" value="Cytoplasmic_FMR1-int"/>
</dbReference>
<dbReference type="Pfam" id="PF05994">
    <property type="entry name" value="FragX_IP"/>
    <property type="match status" value="1"/>
</dbReference>
<dbReference type="PANTHER" id="PTHR12195">
    <property type="entry name" value="CYTOPLASMIC FMR1-INTERACTING PROTEIN-RELATED"/>
    <property type="match status" value="1"/>
</dbReference>
<reference evidence="1" key="2">
    <citation type="submission" date="2025-09" db="UniProtKB">
        <authorList>
            <consortium name="Ensembl"/>
        </authorList>
    </citation>
    <scope>IDENTIFICATION</scope>
</reference>
<organism evidence="1 2">
    <name type="scientific">Sinocyclocheilus rhinocerous</name>
    <dbReference type="NCBI Taxonomy" id="307959"/>
    <lineage>
        <taxon>Eukaryota</taxon>
        <taxon>Metazoa</taxon>
        <taxon>Chordata</taxon>
        <taxon>Craniata</taxon>
        <taxon>Vertebrata</taxon>
        <taxon>Euteleostomi</taxon>
        <taxon>Actinopterygii</taxon>
        <taxon>Neopterygii</taxon>
        <taxon>Teleostei</taxon>
        <taxon>Ostariophysi</taxon>
        <taxon>Cypriniformes</taxon>
        <taxon>Cyprinidae</taxon>
        <taxon>Cyprininae</taxon>
        <taxon>Sinocyclocheilus</taxon>
    </lineage>
</organism>
<dbReference type="AlphaFoldDB" id="A0A673G090"/>
<reference evidence="1" key="1">
    <citation type="submission" date="2025-08" db="UniProtKB">
        <authorList>
            <consortium name="Ensembl"/>
        </authorList>
    </citation>
    <scope>IDENTIFICATION</scope>
</reference>
<dbReference type="PIRSF" id="PIRSF008153">
    <property type="entry name" value="FMR1_interacting"/>
    <property type="match status" value="1"/>
</dbReference>
<dbReference type="GO" id="GO:0030833">
    <property type="term" value="P:regulation of actin filament polymerization"/>
    <property type="evidence" value="ECO:0007669"/>
    <property type="project" value="InterPro"/>
</dbReference>
<dbReference type="GO" id="GO:0031267">
    <property type="term" value="F:small GTPase binding"/>
    <property type="evidence" value="ECO:0007669"/>
    <property type="project" value="InterPro"/>
</dbReference>
<dbReference type="Ensembl" id="ENSSRHT00000007169.1">
    <property type="protein sequence ID" value="ENSSRHP00000006938.1"/>
    <property type="gene ID" value="ENSSRHG00000000819.1"/>
</dbReference>
<keyword evidence="2" id="KW-1185">Reference proteome</keyword>
<dbReference type="Proteomes" id="UP000472270">
    <property type="component" value="Unassembled WGS sequence"/>
</dbReference>
<name>A0A673G090_9TELE</name>